<proteinExistence type="predicted"/>
<evidence type="ECO:0000313" key="1">
    <source>
        <dbReference type="EMBL" id="VDZ56879.1"/>
    </source>
</evidence>
<sequence length="78" mass="8227">MRSTRSPKEKTGAALPVNAAKHPRLLAPTAAVKYGGSELLCFPLGGDGSALTPFPATLVFPYANRRPIQPLNGLIIID</sequence>
<name>A0A447KQR8_SEROD</name>
<dbReference type="KEGG" id="sof:NCTC11214_02253"/>
<protein>
    <submittedName>
        <fullName evidence="1">Uncharacterized protein</fullName>
    </submittedName>
</protein>
<organism evidence="1 2">
    <name type="scientific">Serratia odorifera</name>
    <dbReference type="NCBI Taxonomy" id="618"/>
    <lineage>
        <taxon>Bacteria</taxon>
        <taxon>Pseudomonadati</taxon>
        <taxon>Pseudomonadota</taxon>
        <taxon>Gammaproteobacteria</taxon>
        <taxon>Enterobacterales</taxon>
        <taxon>Yersiniaceae</taxon>
        <taxon>Serratia</taxon>
    </lineage>
</organism>
<evidence type="ECO:0000313" key="2">
    <source>
        <dbReference type="Proteomes" id="UP000281391"/>
    </source>
</evidence>
<dbReference type="EMBL" id="LR134117">
    <property type="protein sequence ID" value="VDZ56879.1"/>
    <property type="molecule type" value="Genomic_DNA"/>
</dbReference>
<accession>A0A447KQR8</accession>
<gene>
    <name evidence="1" type="ORF">NCTC11214_02253</name>
</gene>
<dbReference type="AlphaFoldDB" id="A0A447KQR8"/>
<reference evidence="1 2" key="1">
    <citation type="submission" date="2018-12" db="EMBL/GenBank/DDBJ databases">
        <authorList>
            <consortium name="Pathogen Informatics"/>
        </authorList>
    </citation>
    <scope>NUCLEOTIDE SEQUENCE [LARGE SCALE GENOMIC DNA]</scope>
    <source>
        <strain evidence="1 2">NCTC11214</strain>
    </source>
</reference>
<dbReference type="Proteomes" id="UP000281391">
    <property type="component" value="Chromosome"/>
</dbReference>